<dbReference type="OrthoDB" id="5801787at2"/>
<evidence type="ECO:0000313" key="2">
    <source>
        <dbReference type="Proteomes" id="UP000066624"/>
    </source>
</evidence>
<evidence type="ECO:0000313" key="1">
    <source>
        <dbReference type="EMBL" id="AKS40598.1"/>
    </source>
</evidence>
<accession>A0A0K0XSD7</accession>
<keyword evidence="2" id="KW-1185">Reference proteome</keyword>
<dbReference type="RefSeq" id="WP_049724296.1">
    <property type="nucleotide sequence ID" value="NZ_CP012154.1"/>
</dbReference>
<proteinExistence type="predicted"/>
<gene>
    <name evidence="1" type="ORF">WM2015_209</name>
</gene>
<dbReference type="Proteomes" id="UP000066624">
    <property type="component" value="Chromosome"/>
</dbReference>
<sequence length="150" mass="16656">MTKDTRIFSSRAPTPWHLWLIAVLALVWNGYGAFDYLATQLPIESHMAGFTEAQLEFFHSFPAWLTAAWAIAIWSAVAASLALLFRSRFAYPLFLLSLLAMLVTSVHNFGFSNGMEIMGSVGVIMSSVIAVVAILLVLYARAMVRRRVLS</sequence>
<reference evidence="1 2" key="1">
    <citation type="submission" date="2015-07" db="EMBL/GenBank/DDBJ databases">
        <authorList>
            <person name="Noorani M."/>
        </authorList>
    </citation>
    <scope>NUCLEOTIDE SEQUENCE [LARGE SCALE GENOMIC DNA]</scope>
    <source>
        <strain evidence="1 2">KCTC 42284</strain>
    </source>
</reference>
<name>A0A0K0XSD7_9GAMM</name>
<dbReference type="STRING" id="1579979.WM2015_209"/>
<dbReference type="KEGG" id="wma:WM2015_209"/>
<protein>
    <submittedName>
        <fullName evidence="1">Membrane protein</fullName>
    </submittedName>
</protein>
<organism evidence="1 2">
    <name type="scientific">Wenzhouxiangella marina</name>
    <dbReference type="NCBI Taxonomy" id="1579979"/>
    <lineage>
        <taxon>Bacteria</taxon>
        <taxon>Pseudomonadati</taxon>
        <taxon>Pseudomonadota</taxon>
        <taxon>Gammaproteobacteria</taxon>
        <taxon>Chromatiales</taxon>
        <taxon>Wenzhouxiangellaceae</taxon>
        <taxon>Wenzhouxiangella</taxon>
    </lineage>
</organism>
<dbReference type="AlphaFoldDB" id="A0A0K0XSD7"/>
<dbReference type="EMBL" id="CP012154">
    <property type="protein sequence ID" value="AKS40598.1"/>
    <property type="molecule type" value="Genomic_DNA"/>
</dbReference>